<reference evidence="2 3" key="1">
    <citation type="submission" date="2019-05" db="EMBL/GenBank/DDBJ databases">
        <title>Another draft genome of Portunus trituberculatus and its Hox gene families provides insights of decapod evolution.</title>
        <authorList>
            <person name="Jeong J.-H."/>
            <person name="Song I."/>
            <person name="Kim S."/>
            <person name="Choi T."/>
            <person name="Kim D."/>
            <person name="Ryu S."/>
            <person name="Kim W."/>
        </authorList>
    </citation>
    <scope>NUCLEOTIDE SEQUENCE [LARGE SCALE GENOMIC DNA]</scope>
    <source>
        <tissue evidence="2">Muscle</tissue>
    </source>
</reference>
<protein>
    <submittedName>
        <fullName evidence="2">Uncharacterized protein</fullName>
    </submittedName>
</protein>
<evidence type="ECO:0000313" key="2">
    <source>
        <dbReference type="EMBL" id="MPC64188.1"/>
    </source>
</evidence>
<evidence type="ECO:0000313" key="3">
    <source>
        <dbReference type="Proteomes" id="UP000324222"/>
    </source>
</evidence>
<keyword evidence="3" id="KW-1185">Reference proteome</keyword>
<dbReference type="AlphaFoldDB" id="A0A5B7H4Y8"/>
<name>A0A5B7H4Y8_PORTR</name>
<sequence>MLRHNINCKDLHIYDEEILNHTGKKHDSRRQDLQRRARPVLFPVAQTCSTDLAAVVLRHDVCWAGRGHVIVQWSQNDGKFDDEKRINRKKNIRRKGQPRATQY</sequence>
<gene>
    <name evidence="2" type="ORF">E2C01_058300</name>
</gene>
<evidence type="ECO:0000256" key="1">
    <source>
        <dbReference type="SAM" id="MobiDB-lite"/>
    </source>
</evidence>
<dbReference type="EMBL" id="VSRR010021751">
    <property type="protein sequence ID" value="MPC64188.1"/>
    <property type="molecule type" value="Genomic_DNA"/>
</dbReference>
<organism evidence="2 3">
    <name type="scientific">Portunus trituberculatus</name>
    <name type="common">Swimming crab</name>
    <name type="synonym">Neptunus trituberculatus</name>
    <dbReference type="NCBI Taxonomy" id="210409"/>
    <lineage>
        <taxon>Eukaryota</taxon>
        <taxon>Metazoa</taxon>
        <taxon>Ecdysozoa</taxon>
        <taxon>Arthropoda</taxon>
        <taxon>Crustacea</taxon>
        <taxon>Multicrustacea</taxon>
        <taxon>Malacostraca</taxon>
        <taxon>Eumalacostraca</taxon>
        <taxon>Eucarida</taxon>
        <taxon>Decapoda</taxon>
        <taxon>Pleocyemata</taxon>
        <taxon>Brachyura</taxon>
        <taxon>Eubrachyura</taxon>
        <taxon>Portunoidea</taxon>
        <taxon>Portunidae</taxon>
        <taxon>Portuninae</taxon>
        <taxon>Portunus</taxon>
    </lineage>
</organism>
<feature type="region of interest" description="Disordered" evidence="1">
    <location>
        <begin position="82"/>
        <end position="103"/>
    </location>
</feature>
<proteinExistence type="predicted"/>
<accession>A0A5B7H4Y8</accession>
<comment type="caution">
    <text evidence="2">The sequence shown here is derived from an EMBL/GenBank/DDBJ whole genome shotgun (WGS) entry which is preliminary data.</text>
</comment>
<dbReference type="Proteomes" id="UP000324222">
    <property type="component" value="Unassembled WGS sequence"/>
</dbReference>
<feature type="compositionally biased region" description="Basic residues" evidence="1">
    <location>
        <begin position="86"/>
        <end position="97"/>
    </location>
</feature>